<comment type="caution">
    <text evidence="1">The sequence shown here is derived from an EMBL/GenBank/DDBJ whole genome shotgun (WGS) entry which is preliminary data.</text>
</comment>
<accession>A0A645DVJ6</accession>
<reference evidence="1" key="1">
    <citation type="submission" date="2019-08" db="EMBL/GenBank/DDBJ databases">
        <authorList>
            <person name="Kucharzyk K."/>
            <person name="Murdoch R.W."/>
            <person name="Higgins S."/>
            <person name="Loffler F."/>
        </authorList>
    </citation>
    <scope>NUCLEOTIDE SEQUENCE</scope>
</reference>
<protein>
    <submittedName>
        <fullName evidence="1">Uncharacterized protein</fullName>
    </submittedName>
</protein>
<dbReference type="EMBL" id="VSSQ01040140">
    <property type="protein sequence ID" value="MPM93315.1"/>
    <property type="molecule type" value="Genomic_DNA"/>
</dbReference>
<gene>
    <name evidence="1" type="ORF">SDC9_140452</name>
</gene>
<name>A0A645DVJ6_9ZZZZ</name>
<dbReference type="AlphaFoldDB" id="A0A645DVJ6"/>
<evidence type="ECO:0000313" key="1">
    <source>
        <dbReference type="EMBL" id="MPM93315.1"/>
    </source>
</evidence>
<sequence length="66" mass="7663">MLKGRIITDPTLNNSFTNRILKEERITDYDYPPHSACPVFLVISASIHREPDKLPEYGRSDIAFLW</sequence>
<organism evidence="1">
    <name type="scientific">bioreactor metagenome</name>
    <dbReference type="NCBI Taxonomy" id="1076179"/>
    <lineage>
        <taxon>unclassified sequences</taxon>
        <taxon>metagenomes</taxon>
        <taxon>ecological metagenomes</taxon>
    </lineage>
</organism>
<proteinExistence type="predicted"/>